<dbReference type="OrthoDB" id="8538786at2"/>
<dbReference type="InterPro" id="IPR050833">
    <property type="entry name" value="Poly_Biosynth_Transport"/>
</dbReference>
<organism evidence="8 9">
    <name type="scientific">Stenotrophomonas panacihumi</name>
    <dbReference type="NCBI Taxonomy" id="676599"/>
    <lineage>
        <taxon>Bacteria</taxon>
        <taxon>Pseudomonadati</taxon>
        <taxon>Pseudomonadota</taxon>
        <taxon>Gammaproteobacteria</taxon>
        <taxon>Lysobacterales</taxon>
        <taxon>Lysobacteraceae</taxon>
        <taxon>Stenotrophomonas</taxon>
    </lineage>
</organism>
<comment type="caution">
    <text evidence="8">The sequence shown here is derived from an EMBL/GenBank/DDBJ whole genome shotgun (WGS) entry which is preliminary data.</text>
</comment>
<proteinExistence type="inferred from homology"/>
<keyword evidence="5 7" id="KW-1133">Transmembrane helix</keyword>
<keyword evidence="4 7" id="KW-0812">Transmembrane</keyword>
<evidence type="ECO:0000256" key="7">
    <source>
        <dbReference type="SAM" id="Phobius"/>
    </source>
</evidence>
<accession>A0A0R0AM94</accession>
<sequence length="497" mass="53412">MSSEAERMSPPAPRLGARAAGGAFVTMAGQGVRVAVQFGGIILLARLLTPHDYGLMAMVTAIVGAAEILRDFGLSSAAIQAKEVSRQQRDNLFWINTGIGLVLALAVFAGANALAAFYHEPALVQISQALAVTFLLSGMTTQFRAHLSRGLRFGQLALSDVGAQVAGLVAAVAAALAGLGFWALVLQQVVQAGVQLLLTVACARWLPRGYDRAAPMRQFLGFGWNLMLAQLLGYASRNVGQVIIGARTGAEALGLYNRAFQLLMMPLNQINAPATTVALPVLSQLQDERERFTAFLVRGQTVMVHLIVATFAFACAQALPLMVLVLGEQWRPAVPLFQWLTAGGVFQTTAYAAYWVFLAKGLMGAQLRYSVVTRVLLIACIFAGSWWGVEGVAAGYSFGLLVMWPLSLYWVGRVSDIPVWTVFANGLRAVVGYGLCAVASWAASWWLGGALWRQLAVGTGTMLAAFALVFVAWPAFRRDVLSILQTRHLIAEARSRR</sequence>
<feature type="transmembrane region" description="Helical" evidence="7">
    <location>
        <begin position="455"/>
        <end position="476"/>
    </location>
</feature>
<dbReference type="STRING" id="676599.ARC20_05175"/>
<dbReference type="Pfam" id="PF13440">
    <property type="entry name" value="Polysacc_synt_3"/>
    <property type="match status" value="1"/>
</dbReference>
<feature type="transmembrane region" description="Helical" evidence="7">
    <location>
        <begin position="369"/>
        <end position="387"/>
    </location>
</feature>
<evidence type="ECO:0000256" key="1">
    <source>
        <dbReference type="ARBA" id="ARBA00004651"/>
    </source>
</evidence>
<comment type="subcellular location">
    <subcellularLocation>
        <location evidence="1">Cell membrane</location>
        <topology evidence="1">Multi-pass membrane protein</topology>
    </subcellularLocation>
</comment>
<gene>
    <name evidence="8" type="ORF">ARC20_05175</name>
</gene>
<evidence type="ECO:0000256" key="6">
    <source>
        <dbReference type="ARBA" id="ARBA00023136"/>
    </source>
</evidence>
<evidence type="ECO:0000256" key="3">
    <source>
        <dbReference type="ARBA" id="ARBA00022475"/>
    </source>
</evidence>
<name>A0A0R0AM94_9GAMM</name>
<feature type="transmembrane region" description="Helical" evidence="7">
    <location>
        <begin position="93"/>
        <end position="116"/>
    </location>
</feature>
<keyword evidence="3" id="KW-1003">Cell membrane</keyword>
<dbReference type="RefSeq" id="WP_057644748.1">
    <property type="nucleotide sequence ID" value="NZ_LLXU01000055.1"/>
</dbReference>
<reference evidence="8 9" key="1">
    <citation type="submission" date="2015-10" db="EMBL/GenBank/DDBJ databases">
        <title>Genome sequencing and analysis of members of genus Stenotrophomonas.</title>
        <authorList>
            <person name="Patil P.P."/>
            <person name="Midha S."/>
            <person name="Patil P.B."/>
        </authorList>
    </citation>
    <scope>NUCLEOTIDE SEQUENCE [LARGE SCALE GENOMIC DNA]</scope>
    <source>
        <strain evidence="8 9">JCM 16536</strain>
    </source>
</reference>
<evidence type="ECO:0000256" key="5">
    <source>
        <dbReference type="ARBA" id="ARBA00022989"/>
    </source>
</evidence>
<evidence type="ECO:0000256" key="4">
    <source>
        <dbReference type="ARBA" id="ARBA00022692"/>
    </source>
</evidence>
<dbReference type="AlphaFoldDB" id="A0A0R0AM94"/>
<feature type="transmembrane region" description="Helical" evidence="7">
    <location>
        <begin position="419"/>
        <end position="443"/>
    </location>
</feature>
<keyword evidence="9" id="KW-1185">Reference proteome</keyword>
<evidence type="ECO:0000313" key="9">
    <source>
        <dbReference type="Proteomes" id="UP000051802"/>
    </source>
</evidence>
<protein>
    <submittedName>
        <fullName evidence="8">Polysaccharide biosynthesis protein GumJ</fullName>
    </submittedName>
</protein>
<dbReference type="Proteomes" id="UP000051802">
    <property type="component" value="Unassembled WGS sequence"/>
</dbReference>
<feature type="transmembrane region" description="Helical" evidence="7">
    <location>
        <begin position="21"/>
        <end position="47"/>
    </location>
</feature>
<feature type="transmembrane region" description="Helical" evidence="7">
    <location>
        <begin position="336"/>
        <end position="357"/>
    </location>
</feature>
<dbReference type="PANTHER" id="PTHR30250">
    <property type="entry name" value="PST FAMILY PREDICTED COLANIC ACID TRANSPORTER"/>
    <property type="match status" value="1"/>
</dbReference>
<dbReference type="CDD" id="cd13127">
    <property type="entry name" value="MATE_tuaB_like"/>
    <property type="match status" value="1"/>
</dbReference>
<dbReference type="EMBL" id="LLXU01000055">
    <property type="protein sequence ID" value="KRG46390.1"/>
    <property type="molecule type" value="Genomic_DNA"/>
</dbReference>
<feature type="transmembrane region" description="Helical" evidence="7">
    <location>
        <begin position="53"/>
        <end position="72"/>
    </location>
</feature>
<feature type="transmembrane region" description="Helical" evidence="7">
    <location>
        <begin position="161"/>
        <end position="183"/>
    </location>
</feature>
<comment type="similarity">
    <text evidence="2">Belongs to the polysaccharide synthase family.</text>
</comment>
<feature type="transmembrane region" description="Helical" evidence="7">
    <location>
        <begin position="302"/>
        <end position="324"/>
    </location>
</feature>
<evidence type="ECO:0000313" key="8">
    <source>
        <dbReference type="EMBL" id="KRG46390.1"/>
    </source>
</evidence>
<keyword evidence="6 7" id="KW-0472">Membrane</keyword>
<evidence type="ECO:0000256" key="2">
    <source>
        <dbReference type="ARBA" id="ARBA00007430"/>
    </source>
</evidence>
<dbReference type="PANTHER" id="PTHR30250:SF10">
    <property type="entry name" value="LIPOPOLYSACCHARIDE BIOSYNTHESIS PROTEIN WZXC"/>
    <property type="match status" value="1"/>
</dbReference>
<dbReference type="GO" id="GO:0005886">
    <property type="term" value="C:plasma membrane"/>
    <property type="evidence" value="ECO:0007669"/>
    <property type="project" value="UniProtKB-SubCell"/>
</dbReference>
<feature type="transmembrane region" description="Helical" evidence="7">
    <location>
        <begin position="393"/>
        <end position="412"/>
    </location>
</feature>